<feature type="compositionally biased region" description="Low complexity" evidence="1">
    <location>
        <begin position="33"/>
        <end position="47"/>
    </location>
</feature>
<dbReference type="GO" id="GO:0045197">
    <property type="term" value="P:establishment or maintenance of epithelial cell apical/basal polarity"/>
    <property type="evidence" value="ECO:0007669"/>
    <property type="project" value="TreeGrafter"/>
</dbReference>
<evidence type="ECO:0000313" key="2">
    <source>
        <dbReference type="EMBL" id="TWW73039.1"/>
    </source>
</evidence>
<comment type="caution">
    <text evidence="2">The sequence shown here is derived from an EMBL/GenBank/DDBJ whole genome shotgun (WGS) entry which is preliminary data.</text>
</comment>
<dbReference type="GO" id="GO:0016324">
    <property type="term" value="C:apical plasma membrane"/>
    <property type="evidence" value="ECO:0007669"/>
    <property type="project" value="TreeGrafter"/>
</dbReference>
<sequence>MSVFPSGTSSLAVRSSLIAVYEEQEPHHGGDGTSASSTGTQSPDLFAADLSAGGGASAFQPYQVASEIEVTPSALRTNMPLHVRRSSDPALLTINGPSRVQTEEPPSRRNPTRWSTTAGFLKARHSSGTNSLERKGKSVDTYRSLPRDAGTWNNHREFQRETARSSLSANHPMVDRWLERQEQIQSRRPGSLFAPLGPQ</sequence>
<dbReference type="InterPro" id="IPR052213">
    <property type="entry name" value="PAR3"/>
</dbReference>
<name>A0A5C6P297_9TELE</name>
<dbReference type="AlphaFoldDB" id="A0A5C6P297"/>
<dbReference type="PANTHER" id="PTHR16484:SF10">
    <property type="entry name" value="PARTITIONING DEFECTIVE 3 HOMOLOG"/>
    <property type="match status" value="1"/>
</dbReference>
<evidence type="ECO:0000256" key="1">
    <source>
        <dbReference type="SAM" id="MobiDB-lite"/>
    </source>
</evidence>
<dbReference type="GO" id="GO:0000226">
    <property type="term" value="P:microtubule cytoskeleton organization"/>
    <property type="evidence" value="ECO:0007669"/>
    <property type="project" value="TreeGrafter"/>
</dbReference>
<dbReference type="Proteomes" id="UP000324091">
    <property type="component" value="Chromosome 15"/>
</dbReference>
<feature type="region of interest" description="Disordered" evidence="1">
    <location>
        <begin position="17"/>
        <end position="47"/>
    </location>
</feature>
<evidence type="ECO:0000313" key="3">
    <source>
        <dbReference type="Proteomes" id="UP000324091"/>
    </source>
</evidence>
<dbReference type="EMBL" id="RHFK02000007">
    <property type="protein sequence ID" value="TWW73039.1"/>
    <property type="molecule type" value="Genomic_DNA"/>
</dbReference>
<dbReference type="GO" id="GO:0008104">
    <property type="term" value="P:intracellular protein localization"/>
    <property type="evidence" value="ECO:0007669"/>
    <property type="project" value="TreeGrafter"/>
</dbReference>
<accession>A0A5C6P297</accession>
<dbReference type="PANTHER" id="PTHR16484">
    <property type="entry name" value="PARTITIONING DEFECTIVE 3 RELATED"/>
    <property type="match status" value="1"/>
</dbReference>
<protein>
    <submittedName>
        <fullName evidence="2">Partitioning defective 3-like protein</fullName>
    </submittedName>
</protein>
<feature type="region of interest" description="Disordered" evidence="1">
    <location>
        <begin position="125"/>
        <end position="145"/>
    </location>
</feature>
<organism evidence="2 3">
    <name type="scientific">Takifugu flavidus</name>
    <name type="common">sansaifugu</name>
    <dbReference type="NCBI Taxonomy" id="433684"/>
    <lineage>
        <taxon>Eukaryota</taxon>
        <taxon>Metazoa</taxon>
        <taxon>Chordata</taxon>
        <taxon>Craniata</taxon>
        <taxon>Vertebrata</taxon>
        <taxon>Euteleostomi</taxon>
        <taxon>Actinopterygii</taxon>
        <taxon>Neopterygii</taxon>
        <taxon>Teleostei</taxon>
        <taxon>Neoteleostei</taxon>
        <taxon>Acanthomorphata</taxon>
        <taxon>Eupercaria</taxon>
        <taxon>Tetraodontiformes</taxon>
        <taxon>Tetradontoidea</taxon>
        <taxon>Tetraodontidae</taxon>
        <taxon>Takifugu</taxon>
    </lineage>
</organism>
<keyword evidence="3" id="KW-1185">Reference proteome</keyword>
<dbReference type="GO" id="GO:0005938">
    <property type="term" value="C:cell cortex"/>
    <property type="evidence" value="ECO:0007669"/>
    <property type="project" value="TreeGrafter"/>
</dbReference>
<dbReference type="GO" id="GO:0035091">
    <property type="term" value="F:phosphatidylinositol binding"/>
    <property type="evidence" value="ECO:0007669"/>
    <property type="project" value="TreeGrafter"/>
</dbReference>
<dbReference type="GO" id="GO:0030010">
    <property type="term" value="P:establishment of cell polarity"/>
    <property type="evidence" value="ECO:0007669"/>
    <property type="project" value="TreeGrafter"/>
</dbReference>
<gene>
    <name evidence="2" type="ORF">D4764_15G0004330</name>
</gene>
<dbReference type="GO" id="GO:0051660">
    <property type="term" value="P:establishment of centrosome localization"/>
    <property type="evidence" value="ECO:0007669"/>
    <property type="project" value="TreeGrafter"/>
</dbReference>
<dbReference type="GO" id="GO:0043296">
    <property type="term" value="C:apical junction complex"/>
    <property type="evidence" value="ECO:0007669"/>
    <property type="project" value="TreeGrafter"/>
</dbReference>
<proteinExistence type="predicted"/>
<reference evidence="2 3" key="1">
    <citation type="submission" date="2019-04" db="EMBL/GenBank/DDBJ databases">
        <title>Chromosome genome assembly for Takifugu flavidus.</title>
        <authorList>
            <person name="Xiao S."/>
        </authorList>
    </citation>
    <scope>NUCLEOTIDE SEQUENCE [LARGE SCALE GENOMIC DNA]</scope>
    <source>
        <strain evidence="2">HTHZ2018</strain>
        <tissue evidence="2">Muscle</tissue>
    </source>
</reference>
<feature type="region of interest" description="Disordered" evidence="1">
    <location>
        <begin position="91"/>
        <end position="112"/>
    </location>
</feature>
<dbReference type="GO" id="GO:0007155">
    <property type="term" value="P:cell adhesion"/>
    <property type="evidence" value="ECO:0007669"/>
    <property type="project" value="TreeGrafter"/>
</dbReference>
<dbReference type="GO" id="GO:0005912">
    <property type="term" value="C:adherens junction"/>
    <property type="evidence" value="ECO:0007669"/>
    <property type="project" value="TreeGrafter"/>
</dbReference>